<dbReference type="RefSeq" id="WP_124178850.1">
    <property type="nucleotide sequence ID" value="NZ_REFY01000004.1"/>
</dbReference>
<dbReference type="Pfam" id="PF26237">
    <property type="entry name" value="DUF8054_C"/>
    <property type="match status" value="1"/>
</dbReference>
<dbReference type="Pfam" id="PF26238">
    <property type="entry name" value="DUF8054_M"/>
    <property type="match status" value="1"/>
</dbReference>
<evidence type="ECO:0000259" key="2">
    <source>
        <dbReference type="Pfam" id="PF26236"/>
    </source>
</evidence>
<comment type="caution">
    <text evidence="5">The sequence shown here is derived from an EMBL/GenBank/DDBJ whole genome shotgun (WGS) entry which is preliminary data.</text>
</comment>
<name>A0A3N6NX16_9EURY</name>
<organism evidence="5 6">
    <name type="scientific">Natrarchaeobius halalkaliphilus</name>
    <dbReference type="NCBI Taxonomy" id="1679091"/>
    <lineage>
        <taxon>Archaea</taxon>
        <taxon>Methanobacteriati</taxon>
        <taxon>Methanobacteriota</taxon>
        <taxon>Stenosarchaea group</taxon>
        <taxon>Halobacteria</taxon>
        <taxon>Halobacteriales</taxon>
        <taxon>Natrialbaceae</taxon>
        <taxon>Natrarchaeobius</taxon>
    </lineage>
</organism>
<dbReference type="Pfam" id="PF26236">
    <property type="entry name" value="DUF8054_N"/>
    <property type="match status" value="1"/>
</dbReference>
<evidence type="ECO:0000259" key="3">
    <source>
        <dbReference type="Pfam" id="PF26237"/>
    </source>
</evidence>
<protein>
    <submittedName>
        <fullName evidence="5">Uncharacterized protein</fullName>
    </submittedName>
</protein>
<keyword evidence="1" id="KW-1133">Transmembrane helix</keyword>
<dbReference type="AlphaFoldDB" id="A0A3N6NX16"/>
<sequence length="304" mass="33887">MVVKIIEQLEQPEYTGENRCVPCTVLNLAIAFIAGITIARKSKALSAVVFGVSIGLIYLRGYLVPGTPTLTKQYLPPEVLRWFGKKPEKPPVMTGLGDVEDAQNTTTAVTSGDPRPAGESEVTSIDYNQEKTDIEIYYEQLNVLKECENQDDLCLTEAFGNEWTERIESLESDEISSNQAVSMFGLEETNEEYIIEKHNDARVLLKDDNIIGQWPSEAALIADVSAASILSEWDGNWEQRRPQQKGELLSALRLFLEECPSDRGDVELIEDVVESCCYSRKVLAVVCSESGERLAEHPLNQIPE</sequence>
<feature type="domain" description="DUF8054" evidence="4">
    <location>
        <begin position="133"/>
        <end position="254"/>
    </location>
</feature>
<dbReference type="OrthoDB" id="292134at2157"/>
<dbReference type="InterPro" id="IPR058775">
    <property type="entry name" value="DUF8054_M"/>
</dbReference>
<proteinExistence type="predicted"/>
<keyword evidence="6" id="KW-1185">Reference proteome</keyword>
<feature type="domain" description="DUF8054" evidence="2">
    <location>
        <begin position="7"/>
        <end position="86"/>
    </location>
</feature>
<evidence type="ECO:0000259" key="4">
    <source>
        <dbReference type="Pfam" id="PF26238"/>
    </source>
</evidence>
<dbReference type="Proteomes" id="UP000273828">
    <property type="component" value="Unassembled WGS sequence"/>
</dbReference>
<dbReference type="InterPro" id="IPR058674">
    <property type="entry name" value="DUF8054_N"/>
</dbReference>
<accession>A0A3N6NX16</accession>
<feature type="transmembrane region" description="Helical" evidence="1">
    <location>
        <begin position="20"/>
        <end position="38"/>
    </location>
</feature>
<evidence type="ECO:0000313" key="5">
    <source>
        <dbReference type="EMBL" id="RQG89159.1"/>
    </source>
</evidence>
<dbReference type="InterPro" id="IPR058675">
    <property type="entry name" value="DUF8054_C"/>
</dbReference>
<keyword evidence="1" id="KW-0812">Transmembrane</keyword>
<reference evidence="5 6" key="1">
    <citation type="submission" date="2018-10" db="EMBL/GenBank/DDBJ databases">
        <title>Natrarchaeobius chitinivorans gen. nov., sp. nov., and Natrarchaeobius haloalkaliphilus sp. nov., alkaliphilic, chitin-utilizing haloarchaea from hypersaline alkaline lakes.</title>
        <authorList>
            <person name="Sorokin D.Y."/>
            <person name="Elcheninov A.G."/>
            <person name="Kostrikina N.A."/>
            <person name="Bale N.J."/>
            <person name="Sinninghe Damste J.S."/>
            <person name="Khijniak T.V."/>
            <person name="Kublanov I.V."/>
            <person name="Toshchakov S.V."/>
        </authorList>
    </citation>
    <scope>NUCLEOTIDE SEQUENCE [LARGE SCALE GENOMIC DNA]</scope>
    <source>
        <strain evidence="5 6">AArcht-Sl</strain>
    </source>
</reference>
<evidence type="ECO:0000256" key="1">
    <source>
        <dbReference type="SAM" id="Phobius"/>
    </source>
</evidence>
<feature type="transmembrane region" description="Helical" evidence="1">
    <location>
        <begin position="44"/>
        <end position="63"/>
    </location>
</feature>
<evidence type="ECO:0000313" key="6">
    <source>
        <dbReference type="Proteomes" id="UP000273828"/>
    </source>
</evidence>
<gene>
    <name evidence="5" type="ORF">EA462_12385</name>
</gene>
<feature type="domain" description="DUF8054" evidence="3">
    <location>
        <begin position="257"/>
        <end position="297"/>
    </location>
</feature>
<dbReference type="EMBL" id="REFY01000004">
    <property type="protein sequence ID" value="RQG89159.1"/>
    <property type="molecule type" value="Genomic_DNA"/>
</dbReference>
<keyword evidence="1" id="KW-0472">Membrane</keyword>